<dbReference type="InterPro" id="IPR003476">
    <property type="entry name" value="Glyco_hydro_42"/>
</dbReference>
<evidence type="ECO:0000256" key="4">
    <source>
        <dbReference type="ARBA" id="ARBA00022801"/>
    </source>
</evidence>
<proteinExistence type="inferred from homology"/>
<feature type="domain" description="Beta-galactosidase trimerisation" evidence="8">
    <location>
        <begin position="401"/>
        <end position="602"/>
    </location>
</feature>
<dbReference type="InterPro" id="IPR029062">
    <property type="entry name" value="Class_I_gatase-like"/>
</dbReference>
<dbReference type="InterPro" id="IPR013780">
    <property type="entry name" value="Glyco_hydro_b"/>
</dbReference>
<accession>A0ABW0E2K1</accession>
<evidence type="ECO:0000259" key="8">
    <source>
        <dbReference type="Pfam" id="PF08532"/>
    </source>
</evidence>
<dbReference type="Gene3D" id="3.20.20.80">
    <property type="entry name" value="Glycosidases"/>
    <property type="match status" value="1"/>
</dbReference>
<dbReference type="CDD" id="cd03143">
    <property type="entry name" value="A4_beta-galactosidase_middle_domain"/>
    <property type="match status" value="1"/>
</dbReference>
<sequence>MPTHRPWPLQVPGLGYGGDYNPEQWSQEVQLEDIELMKEAGVNLLSVGIFSWAMLEPREGAHDFGWLDTVLDRLHAAGIRVALATATASPPPWLTRKHPEILPRRPDGTVLHQGSRQSYAVSSPVFRRYALRMTRLMAERYGQHPALALWHVDNELGCHVPHDYSDAAADAFRAWLGKRYGTVDALNAAWGTAFWSQRYDTFDDILPPLQSPTFVNPTQQLDFFRFSSDELLAHYRELRDVLREITPDVPATTNFMMSSATKWMDYFSWSADMDVVANDHYLIAADPRAHIELAFSADLSRGVAGGDPWMLMEHSTSAVNWQPRNRPKGPGEMLRNSLTHVARGADAVMFFQWRQSAAGAEKYHSAMVPHAGRDTDVFRDTVELGRRLGALAPVRGSRVRADVALVVDYPSWWAVETEGRPSGVLDYQAEVQRWYRALWERGVTVDVTSVHGDLTGYRAVVVPTLYTVTDADADRVAAAARAGASVLITFFSGIVDENDHVRLGGYPGAFRELLGVRSEEFHPLREDEVLTLDDGTRADLWAEKTRLTGAEAVRTWADGPLAGGPAVTRHTVGEGAAWYVATRPDAAGVAGVVDALLAEAGVTAEVPGLPAGVEAVRRHADDGSRFLFLVNHTAGPVDVPARGRELLHDHDVDGRFVLPPGEVAVVHER</sequence>
<keyword evidence="4 6" id="KW-0378">Hydrolase</keyword>
<gene>
    <name evidence="10" type="ORF">ACFPWV_28535</name>
</gene>
<evidence type="ECO:0000256" key="1">
    <source>
        <dbReference type="ARBA" id="ARBA00001412"/>
    </source>
</evidence>
<dbReference type="Pfam" id="PF08533">
    <property type="entry name" value="Glyco_hydro_42C"/>
    <property type="match status" value="1"/>
</dbReference>
<dbReference type="EMBL" id="JBHSKN010000027">
    <property type="protein sequence ID" value="MFC5243814.1"/>
    <property type="molecule type" value="Genomic_DNA"/>
</dbReference>
<dbReference type="EC" id="3.2.1.23" evidence="3 6"/>
<evidence type="ECO:0000256" key="2">
    <source>
        <dbReference type="ARBA" id="ARBA00005940"/>
    </source>
</evidence>
<organism evidence="10 11">
    <name type="scientific">Streptomyces atrovirens</name>
    <dbReference type="NCBI Taxonomy" id="285556"/>
    <lineage>
        <taxon>Bacteria</taxon>
        <taxon>Bacillati</taxon>
        <taxon>Actinomycetota</taxon>
        <taxon>Actinomycetes</taxon>
        <taxon>Kitasatosporales</taxon>
        <taxon>Streptomycetaceae</taxon>
        <taxon>Streptomyces</taxon>
    </lineage>
</organism>
<dbReference type="Pfam" id="PF08532">
    <property type="entry name" value="Glyco_hydro_42M"/>
    <property type="match status" value="1"/>
</dbReference>
<dbReference type="InterPro" id="IPR013738">
    <property type="entry name" value="Beta_galactosidase_Trimer"/>
</dbReference>
<dbReference type="InterPro" id="IPR013529">
    <property type="entry name" value="Glyco_hydro_42_N"/>
</dbReference>
<dbReference type="InterPro" id="IPR017853">
    <property type="entry name" value="GH"/>
</dbReference>
<dbReference type="Proteomes" id="UP001596035">
    <property type="component" value="Unassembled WGS sequence"/>
</dbReference>
<comment type="catalytic activity">
    <reaction evidence="1 6">
        <text>Hydrolysis of terminal non-reducing beta-D-galactose residues in beta-D-galactosides.</text>
        <dbReference type="EC" id="3.2.1.23"/>
    </reaction>
</comment>
<evidence type="ECO:0000313" key="11">
    <source>
        <dbReference type="Proteomes" id="UP001596035"/>
    </source>
</evidence>
<keyword evidence="11" id="KW-1185">Reference proteome</keyword>
<evidence type="ECO:0000256" key="6">
    <source>
        <dbReference type="PIRNR" id="PIRNR001084"/>
    </source>
</evidence>
<dbReference type="PANTHER" id="PTHR36447">
    <property type="entry name" value="BETA-GALACTOSIDASE GANA"/>
    <property type="match status" value="1"/>
</dbReference>
<dbReference type="Gene3D" id="2.60.40.1180">
    <property type="entry name" value="Golgi alpha-mannosidase II"/>
    <property type="match status" value="1"/>
</dbReference>
<name>A0ABW0E2K1_9ACTN</name>
<dbReference type="PANTHER" id="PTHR36447:SF1">
    <property type="entry name" value="BETA-GALACTOSIDASE GANA"/>
    <property type="match status" value="1"/>
</dbReference>
<feature type="domain" description="Glycoside hydrolase family 42 N-terminal" evidence="7">
    <location>
        <begin position="19"/>
        <end position="389"/>
    </location>
</feature>
<dbReference type="SUPFAM" id="SSF51445">
    <property type="entry name" value="(Trans)glycosidases"/>
    <property type="match status" value="1"/>
</dbReference>
<dbReference type="RefSeq" id="WP_344555529.1">
    <property type="nucleotide sequence ID" value="NZ_BAAATG010000003.1"/>
</dbReference>
<reference evidence="11" key="1">
    <citation type="journal article" date="2019" name="Int. J. Syst. Evol. Microbiol.">
        <title>The Global Catalogue of Microorganisms (GCM) 10K type strain sequencing project: providing services to taxonomists for standard genome sequencing and annotation.</title>
        <authorList>
            <consortium name="The Broad Institute Genomics Platform"/>
            <consortium name="The Broad Institute Genome Sequencing Center for Infectious Disease"/>
            <person name="Wu L."/>
            <person name="Ma J."/>
        </authorList>
    </citation>
    <scope>NUCLEOTIDE SEQUENCE [LARGE SCALE GENOMIC DNA]</scope>
    <source>
        <strain evidence="11">CGMCC 4.7131</strain>
    </source>
</reference>
<keyword evidence="5 6" id="KW-0326">Glycosidase</keyword>
<evidence type="ECO:0000256" key="5">
    <source>
        <dbReference type="ARBA" id="ARBA00023295"/>
    </source>
</evidence>
<evidence type="ECO:0000259" key="9">
    <source>
        <dbReference type="Pfam" id="PF08533"/>
    </source>
</evidence>
<comment type="caution">
    <text evidence="10">The sequence shown here is derived from an EMBL/GenBank/DDBJ whole genome shotgun (WGS) entry which is preliminary data.</text>
</comment>
<feature type="domain" description="Beta-galactosidase C-terminal" evidence="9">
    <location>
        <begin position="612"/>
        <end position="666"/>
    </location>
</feature>
<protein>
    <recommendedName>
        <fullName evidence="3 6">Beta-galactosidase</fullName>
        <shortName evidence="6">Beta-gal</shortName>
        <ecNumber evidence="3 6">3.2.1.23</ecNumber>
    </recommendedName>
</protein>
<dbReference type="InterPro" id="IPR013739">
    <property type="entry name" value="Beta_galactosidase_C"/>
</dbReference>
<dbReference type="GO" id="GO:0004565">
    <property type="term" value="F:beta-galactosidase activity"/>
    <property type="evidence" value="ECO:0007669"/>
    <property type="project" value="UniProtKB-EC"/>
</dbReference>
<evidence type="ECO:0000256" key="3">
    <source>
        <dbReference type="ARBA" id="ARBA00012756"/>
    </source>
</evidence>
<comment type="similarity">
    <text evidence="2 6">Belongs to the glycosyl hydrolase 42 family.</text>
</comment>
<dbReference type="PIRSF" id="PIRSF001084">
    <property type="entry name" value="B-galactosidase"/>
    <property type="match status" value="1"/>
</dbReference>
<evidence type="ECO:0000259" key="7">
    <source>
        <dbReference type="Pfam" id="PF02449"/>
    </source>
</evidence>
<dbReference type="SUPFAM" id="SSF52317">
    <property type="entry name" value="Class I glutamine amidotransferase-like"/>
    <property type="match status" value="1"/>
</dbReference>
<dbReference type="Gene3D" id="3.40.50.880">
    <property type="match status" value="1"/>
</dbReference>
<evidence type="ECO:0000313" key="10">
    <source>
        <dbReference type="EMBL" id="MFC5243814.1"/>
    </source>
</evidence>
<dbReference type="Pfam" id="PF02449">
    <property type="entry name" value="Glyco_hydro_42"/>
    <property type="match status" value="1"/>
</dbReference>